<dbReference type="Pfam" id="PF13510">
    <property type="entry name" value="Fer2_4"/>
    <property type="match status" value="1"/>
</dbReference>
<keyword evidence="7 15" id="KW-0560">Oxidoreductase</keyword>
<evidence type="ECO:0000256" key="8">
    <source>
        <dbReference type="ARBA" id="ARBA00023004"/>
    </source>
</evidence>
<feature type="compositionally biased region" description="Basic and acidic residues" evidence="11">
    <location>
        <begin position="957"/>
        <end position="968"/>
    </location>
</feature>
<evidence type="ECO:0000259" key="14">
    <source>
        <dbReference type="PROSITE" id="PS51839"/>
    </source>
</evidence>
<name>A0ABV8JL14_9BACL</name>
<feature type="domain" description="4Fe-4S His(Cys)3-ligated-type" evidence="14">
    <location>
        <begin position="77"/>
        <end position="117"/>
    </location>
</feature>
<dbReference type="EC" id="1.17.1.9" evidence="15"/>
<dbReference type="Pfam" id="PF12838">
    <property type="entry name" value="Fer4_7"/>
    <property type="match status" value="1"/>
</dbReference>
<dbReference type="SUPFAM" id="SSF54862">
    <property type="entry name" value="4Fe-4S ferredoxins"/>
    <property type="match status" value="1"/>
</dbReference>
<evidence type="ECO:0000313" key="15">
    <source>
        <dbReference type="EMBL" id="MFC4076649.1"/>
    </source>
</evidence>
<dbReference type="InterPro" id="IPR027467">
    <property type="entry name" value="MopterinOxRdtase_cofactor_BS"/>
</dbReference>
<reference evidence="16" key="1">
    <citation type="journal article" date="2019" name="Int. J. Syst. Evol. Microbiol.">
        <title>The Global Catalogue of Microorganisms (GCM) 10K type strain sequencing project: providing services to taxonomists for standard genome sequencing and annotation.</title>
        <authorList>
            <consortium name="The Broad Institute Genomics Platform"/>
            <consortium name="The Broad Institute Genome Sequencing Center for Infectious Disease"/>
            <person name="Wu L."/>
            <person name="Ma J."/>
        </authorList>
    </citation>
    <scope>NUCLEOTIDE SEQUENCE [LARGE SCALE GENOMIC DNA]</scope>
    <source>
        <strain evidence="16">IBRC-M 10813</strain>
    </source>
</reference>
<dbReference type="InterPro" id="IPR006657">
    <property type="entry name" value="MoPterin_dinucl-bd_dom"/>
</dbReference>
<dbReference type="SUPFAM" id="SSF54292">
    <property type="entry name" value="2Fe-2S ferredoxin-like"/>
    <property type="match status" value="1"/>
</dbReference>
<accession>A0ABV8JL14</accession>
<dbReference type="Pfam" id="PF04879">
    <property type="entry name" value="Molybdop_Fe4S4"/>
    <property type="match status" value="1"/>
</dbReference>
<evidence type="ECO:0000256" key="5">
    <source>
        <dbReference type="ARBA" id="ARBA00022714"/>
    </source>
</evidence>
<keyword evidence="16" id="KW-1185">Reference proteome</keyword>
<dbReference type="InterPro" id="IPR017900">
    <property type="entry name" value="4Fe4S_Fe_S_CS"/>
</dbReference>
<dbReference type="Gene3D" id="3.40.228.10">
    <property type="entry name" value="Dimethylsulfoxide Reductase, domain 2"/>
    <property type="match status" value="1"/>
</dbReference>
<evidence type="ECO:0000256" key="9">
    <source>
        <dbReference type="ARBA" id="ARBA00023014"/>
    </source>
</evidence>
<dbReference type="InterPro" id="IPR050123">
    <property type="entry name" value="Prok_molybdopt-oxidoreductase"/>
</dbReference>
<comment type="cofactor">
    <cofactor evidence="10">
        <name>[2Fe-2S] cluster</name>
        <dbReference type="ChEBI" id="CHEBI:190135"/>
    </cofactor>
</comment>
<gene>
    <name evidence="15" type="primary">fdhF</name>
    <name evidence="15" type="ORF">ACFOUO_07485</name>
</gene>
<evidence type="ECO:0000259" key="13">
    <source>
        <dbReference type="PROSITE" id="PS51669"/>
    </source>
</evidence>
<evidence type="ECO:0000256" key="11">
    <source>
        <dbReference type="SAM" id="MobiDB-lite"/>
    </source>
</evidence>
<keyword evidence="5" id="KW-0001">2Fe-2S</keyword>
<dbReference type="SUPFAM" id="SSF53706">
    <property type="entry name" value="Formate dehydrogenase/DMSO reductase, domains 1-3"/>
    <property type="match status" value="1"/>
</dbReference>
<dbReference type="Pfam" id="PF00384">
    <property type="entry name" value="Molybdopterin"/>
    <property type="match status" value="1"/>
</dbReference>
<dbReference type="Proteomes" id="UP001595843">
    <property type="component" value="Unassembled WGS sequence"/>
</dbReference>
<sequence length="978" mass="108889">MKGIEVRVNGCSVRAGEEDSVLETILRVEENHPHICYHPALGPIETCDTCIAEVDGRLVRACAEPIGEGMEIRTGGAARVARHEAMDRILKNHELYCTVCDNNNGNCTVHNTAVAMGVEHQRYPFVSKPYEEDHSNPFYRYDPDQCILCGRCVEACQNLQVNETLSIDWKAVSPRVVWDQDVPIGESSCVSCGHCVTVCPCNALMEKSMLGEAGFLSGLEKGTLTEMIRLTKEVEPGYGPIFAVSELEAEMREARVRKTKTVCTYCGVGCSFDVWTKDRKILKVEPRMEAPANQISTCVKGKFGWDFVNSSERLVKPLVRKEDRFVHVEWEEALDLVAGRLDEIRESHGPDAIACIASSKCTNEENYLMQKFARSVIGTNNIDNCSRYCQSPATWAMRNTMGYGGDSGSITDIARADLVVVIGANPAESHPVLSTRIRRAQKMRGQKLLVGDIRKNDLAARADLWVKPAPGTDLVWLAAVSNILLDRGWHDEAFVDRWVEGLSDWKESLAPYTVEYAEEITGVSRTELERVARMIRDADRVCFLWAMGVTQHTGGSETSAAICNLALATGQVGRPGTGVYPLRGHNNVQGAGDFGCAPDLLPGYQSVADESIRKKFAQAWGKELPTGPGYDNFTMIEKIHEGDLKALILKGEEIALVDANAGHVTRALEKLDFLVVQEVFLSETAKYADVVLPASPSLEKEGTFTNTERRIQRLSRVLSPLGDSRPDWEILVDLANRMGADWNYSHPKEILEEAVTLTDLMAGVTWERLDGYQSLQWPVHFDGSDTPLLYTDGFPRPGAKARFLPVSWTEPLRFSEEYDLHLNNGRMLEHFHEGNMTQRVPGLEEKVPKTYVEISPDLARERQISEGAQVRLVSPWGAVKLRAVVTDRVQGKELYIPMNDAGEGAINRLTGSHHDKHTRTPAYKELSVRMEVLNRSGESPMKVGNPRRAHPNPRSGVEVEEKWNREDYTPLVTQRKGG</sequence>
<dbReference type="Pfam" id="PF01568">
    <property type="entry name" value="Molydop_binding"/>
    <property type="match status" value="1"/>
</dbReference>
<dbReference type="GO" id="GO:0008863">
    <property type="term" value="F:formate dehydrogenase (NAD+) activity"/>
    <property type="evidence" value="ECO:0007669"/>
    <property type="project" value="UniProtKB-EC"/>
</dbReference>
<dbReference type="PROSITE" id="PS51839">
    <property type="entry name" value="4FE4S_HC3"/>
    <property type="match status" value="1"/>
</dbReference>
<keyword evidence="6" id="KW-0479">Metal-binding</keyword>
<dbReference type="PROSITE" id="PS00198">
    <property type="entry name" value="4FE4S_FER_1"/>
    <property type="match status" value="1"/>
</dbReference>
<evidence type="ECO:0000256" key="6">
    <source>
        <dbReference type="ARBA" id="ARBA00022723"/>
    </source>
</evidence>
<dbReference type="SUPFAM" id="SSF50692">
    <property type="entry name" value="ADC-like"/>
    <property type="match status" value="1"/>
</dbReference>
<keyword evidence="9" id="KW-0411">Iron-sulfur</keyword>
<dbReference type="Gene3D" id="3.10.20.740">
    <property type="match status" value="1"/>
</dbReference>
<dbReference type="Pfam" id="PF10588">
    <property type="entry name" value="NADH-G_4Fe-4S_3"/>
    <property type="match status" value="1"/>
</dbReference>
<keyword evidence="4" id="KW-0500">Molybdenum</keyword>
<dbReference type="Gene3D" id="3.40.50.740">
    <property type="match status" value="1"/>
</dbReference>
<keyword evidence="8" id="KW-0408">Iron</keyword>
<dbReference type="InterPro" id="IPR009010">
    <property type="entry name" value="Asp_de-COase-like_dom_sf"/>
</dbReference>
<organism evidence="15 16">
    <name type="scientific">Salinithrix halophila</name>
    <dbReference type="NCBI Taxonomy" id="1485204"/>
    <lineage>
        <taxon>Bacteria</taxon>
        <taxon>Bacillati</taxon>
        <taxon>Bacillota</taxon>
        <taxon>Bacilli</taxon>
        <taxon>Bacillales</taxon>
        <taxon>Thermoactinomycetaceae</taxon>
        <taxon>Salinithrix</taxon>
    </lineage>
</organism>
<evidence type="ECO:0000256" key="2">
    <source>
        <dbReference type="ARBA" id="ARBA00001966"/>
    </source>
</evidence>
<feature type="domain" description="4Fe-4S ferredoxin-type" evidence="12">
    <location>
        <begin position="137"/>
        <end position="164"/>
    </location>
</feature>
<dbReference type="Gene3D" id="3.30.70.20">
    <property type="match status" value="1"/>
</dbReference>
<dbReference type="PROSITE" id="PS00551">
    <property type="entry name" value="MOLYBDOPTERIN_PROK_1"/>
    <property type="match status" value="1"/>
</dbReference>
<evidence type="ECO:0000313" key="16">
    <source>
        <dbReference type="Proteomes" id="UP001595843"/>
    </source>
</evidence>
<dbReference type="CDD" id="cd02792">
    <property type="entry name" value="MopB_CT_Formate-Dh-Na-like"/>
    <property type="match status" value="1"/>
</dbReference>
<dbReference type="PROSITE" id="PS51379">
    <property type="entry name" value="4FE4S_FER_2"/>
    <property type="match status" value="2"/>
</dbReference>
<evidence type="ECO:0000256" key="3">
    <source>
        <dbReference type="ARBA" id="ARBA00022485"/>
    </source>
</evidence>
<comment type="cofactor">
    <cofactor evidence="2">
        <name>[4Fe-4S] cluster</name>
        <dbReference type="ChEBI" id="CHEBI:49883"/>
    </cofactor>
</comment>
<feature type="region of interest" description="Disordered" evidence="11">
    <location>
        <begin position="936"/>
        <end position="978"/>
    </location>
</feature>
<evidence type="ECO:0000256" key="10">
    <source>
        <dbReference type="ARBA" id="ARBA00034078"/>
    </source>
</evidence>
<dbReference type="CDD" id="cd02753">
    <property type="entry name" value="MopB_Formate-Dh-H"/>
    <property type="match status" value="1"/>
</dbReference>
<dbReference type="PIRSF" id="PIRSF036643">
    <property type="entry name" value="FDH_alpha"/>
    <property type="match status" value="1"/>
</dbReference>
<dbReference type="InterPro" id="IPR006656">
    <property type="entry name" value="Mopterin_OxRdtase"/>
</dbReference>
<comment type="caution">
    <text evidence="15">The sequence shown here is derived from an EMBL/GenBank/DDBJ whole genome shotgun (WGS) entry which is preliminary data.</text>
</comment>
<dbReference type="InterPro" id="IPR006478">
    <property type="entry name" value="Formate_DH_asu"/>
</dbReference>
<dbReference type="InterPro" id="IPR041924">
    <property type="entry name" value="Formate_Dh-H_N"/>
</dbReference>
<dbReference type="InterPro" id="IPR006963">
    <property type="entry name" value="Mopterin_OxRdtase_4Fe-4S_dom"/>
</dbReference>
<dbReference type="InterPro" id="IPR019574">
    <property type="entry name" value="NADH_UbQ_OxRdtase_Gsu_4Fe4S-bd"/>
</dbReference>
<protein>
    <submittedName>
        <fullName evidence="15">Formate dehydrogenase subunit alpha</fullName>
        <ecNumber evidence="15">1.17.1.9</ecNumber>
    </submittedName>
</protein>
<dbReference type="Gene3D" id="2.40.40.20">
    <property type="match status" value="1"/>
</dbReference>
<evidence type="ECO:0000256" key="7">
    <source>
        <dbReference type="ARBA" id="ARBA00023002"/>
    </source>
</evidence>
<feature type="domain" description="4Fe-4S ferredoxin-type" evidence="12">
    <location>
        <begin position="180"/>
        <end position="209"/>
    </location>
</feature>
<dbReference type="RefSeq" id="WP_380703778.1">
    <property type="nucleotide sequence ID" value="NZ_JBHSAP010000009.1"/>
</dbReference>
<dbReference type="SMART" id="SM00929">
    <property type="entry name" value="NADH-G_4Fe-4S_3"/>
    <property type="match status" value="1"/>
</dbReference>
<dbReference type="PANTHER" id="PTHR43105:SF14">
    <property type="entry name" value="FORMATE DEHYDROGENASE H"/>
    <property type="match status" value="1"/>
</dbReference>
<evidence type="ECO:0000259" key="12">
    <source>
        <dbReference type="PROSITE" id="PS51379"/>
    </source>
</evidence>
<dbReference type="InterPro" id="IPR017896">
    <property type="entry name" value="4Fe4S_Fe-S-bd"/>
</dbReference>
<dbReference type="PROSITE" id="PS51669">
    <property type="entry name" value="4FE4S_MOW_BIS_MGD"/>
    <property type="match status" value="1"/>
</dbReference>
<dbReference type="SMART" id="SM00926">
    <property type="entry name" value="Molybdop_Fe4S4"/>
    <property type="match status" value="1"/>
</dbReference>
<dbReference type="InterPro" id="IPR036010">
    <property type="entry name" value="2Fe-2S_ferredoxin-like_sf"/>
</dbReference>
<dbReference type="EMBL" id="JBHSAP010000009">
    <property type="protein sequence ID" value="MFC4076649.1"/>
    <property type="molecule type" value="Genomic_DNA"/>
</dbReference>
<evidence type="ECO:0000256" key="1">
    <source>
        <dbReference type="ARBA" id="ARBA00001942"/>
    </source>
</evidence>
<evidence type="ECO:0000256" key="4">
    <source>
        <dbReference type="ARBA" id="ARBA00022505"/>
    </source>
</evidence>
<dbReference type="Gene3D" id="2.20.25.90">
    <property type="entry name" value="ADC-like domains"/>
    <property type="match status" value="1"/>
</dbReference>
<proteinExistence type="predicted"/>
<feature type="domain" description="4Fe-4S Mo/W bis-MGD-type" evidence="13">
    <location>
        <begin position="256"/>
        <end position="312"/>
    </location>
</feature>
<dbReference type="PANTHER" id="PTHR43105">
    <property type="entry name" value="RESPIRATORY NITRATE REDUCTASE"/>
    <property type="match status" value="1"/>
</dbReference>
<dbReference type="NCBIfam" id="TIGR01591">
    <property type="entry name" value="Fdh-alpha"/>
    <property type="match status" value="1"/>
</dbReference>
<comment type="cofactor">
    <cofactor evidence="1">
        <name>Mo-bis(molybdopterin guanine dinucleotide)</name>
        <dbReference type="ChEBI" id="CHEBI:60539"/>
    </cofactor>
</comment>
<keyword evidence="3" id="KW-0004">4Fe-4S</keyword>